<proteinExistence type="predicted"/>
<dbReference type="AlphaFoldDB" id="A0A822WNF0"/>
<evidence type="ECO:0000313" key="2">
    <source>
        <dbReference type="EMBL" id="CZX11614.1"/>
    </source>
</evidence>
<organism evidence="2 3">
    <name type="scientific">Enterobacter bugandensis</name>
    <dbReference type="NCBI Taxonomy" id="881260"/>
    <lineage>
        <taxon>Bacteria</taxon>
        <taxon>Pseudomonadati</taxon>
        <taxon>Pseudomonadota</taxon>
        <taxon>Gammaproteobacteria</taxon>
        <taxon>Enterobacterales</taxon>
        <taxon>Enterobacteriaceae</taxon>
        <taxon>Enterobacter</taxon>
    </lineage>
</organism>
<keyword evidence="1" id="KW-0812">Transmembrane</keyword>
<evidence type="ECO:0000256" key="1">
    <source>
        <dbReference type="SAM" id="Phobius"/>
    </source>
</evidence>
<feature type="transmembrane region" description="Helical" evidence="1">
    <location>
        <begin position="90"/>
        <end position="113"/>
    </location>
</feature>
<feature type="transmembrane region" description="Helical" evidence="1">
    <location>
        <begin position="59"/>
        <end position="78"/>
    </location>
</feature>
<dbReference type="EMBL" id="FJZI01000001">
    <property type="protein sequence ID" value="CZX11614.1"/>
    <property type="molecule type" value="Genomic_DNA"/>
</dbReference>
<dbReference type="InterPro" id="IPR010718">
    <property type="entry name" value="DUF1294"/>
</dbReference>
<dbReference type="Proteomes" id="UP000076063">
    <property type="component" value="Unassembled WGS sequence"/>
</dbReference>
<gene>
    <name evidence="2" type="ORF">SAMEA2273372_00743</name>
</gene>
<name>A0A822WNF0_9ENTR</name>
<dbReference type="Pfam" id="PF06961">
    <property type="entry name" value="DUF1294"/>
    <property type="match status" value="1"/>
</dbReference>
<dbReference type="RefSeq" id="WP_028013319.1">
    <property type="nucleotide sequence ID" value="NZ_CP039452.1"/>
</dbReference>
<evidence type="ECO:0000313" key="3">
    <source>
        <dbReference type="Proteomes" id="UP000076063"/>
    </source>
</evidence>
<protein>
    <submittedName>
        <fullName evidence="2">Putative inner membrane protein</fullName>
    </submittedName>
</protein>
<reference evidence="2 3" key="1">
    <citation type="submission" date="2016-03" db="EMBL/GenBank/DDBJ databases">
        <authorList>
            <consortium name="Pathogen Informatics"/>
        </authorList>
    </citation>
    <scope>NUCLEOTIDE SEQUENCE [LARGE SCALE GENOMIC DNA]</scope>
    <source>
        <strain evidence="3">e1527</strain>
    </source>
</reference>
<accession>A0A822WNF0</accession>
<keyword evidence="1" id="KW-1133">Transmembrane helix</keyword>
<sequence>MTLNRFCFVLLILAAIGSFFSSYPFAMWFLLINMLTIAIYGVDKTAARKAMRRIPEVTLLTFGTVGGWPGAILGQQLFRHKTQKQPFKTWFLLSIVVNISATAALYHFCPFILF</sequence>
<keyword evidence="1" id="KW-0472">Membrane</keyword>
<comment type="caution">
    <text evidence="2">The sequence shown here is derived from an EMBL/GenBank/DDBJ whole genome shotgun (WGS) entry which is preliminary data.</text>
</comment>